<keyword evidence="2" id="KW-0001">2Fe-2S</keyword>
<dbReference type="InterPro" id="IPR001663">
    <property type="entry name" value="Rng_hydr_dOase-A"/>
</dbReference>
<dbReference type="InterPro" id="IPR017941">
    <property type="entry name" value="Rieske_2Fe-2S"/>
</dbReference>
<dbReference type="Gene3D" id="3.90.380.10">
    <property type="entry name" value="Naphthalene 1,2-dioxygenase Alpha Subunit, Chain A, domain 1"/>
    <property type="match status" value="1"/>
</dbReference>
<dbReference type="Gene3D" id="2.102.10.10">
    <property type="entry name" value="Rieske [2Fe-2S] iron-sulphur domain"/>
    <property type="match status" value="1"/>
</dbReference>
<evidence type="ECO:0000256" key="6">
    <source>
        <dbReference type="ARBA" id="ARBA00023014"/>
    </source>
</evidence>
<dbReference type="PRINTS" id="PR00090">
    <property type="entry name" value="RNGDIOXGNASE"/>
</dbReference>
<dbReference type="RefSeq" id="WP_279244955.1">
    <property type="nucleotide sequence ID" value="NZ_SHNN01000002.1"/>
</dbReference>
<name>A0ABT3THP1_9GAMM</name>
<dbReference type="CDD" id="cd08882">
    <property type="entry name" value="RHO_alpha_C_MupW-like"/>
    <property type="match status" value="1"/>
</dbReference>
<comment type="cofactor">
    <cofactor evidence="1">
        <name>Fe cation</name>
        <dbReference type="ChEBI" id="CHEBI:24875"/>
    </cofactor>
</comment>
<keyword evidence="3" id="KW-0479">Metal-binding</keyword>
<dbReference type="PROSITE" id="PS51296">
    <property type="entry name" value="RIESKE"/>
    <property type="match status" value="1"/>
</dbReference>
<dbReference type="Pfam" id="PF00848">
    <property type="entry name" value="Ring_hydroxyl_A"/>
    <property type="match status" value="1"/>
</dbReference>
<dbReference type="EMBL" id="SHNN01000002">
    <property type="protein sequence ID" value="MCX2980939.1"/>
    <property type="molecule type" value="Genomic_DNA"/>
</dbReference>
<dbReference type="Proteomes" id="UP001143362">
    <property type="component" value="Unassembled WGS sequence"/>
</dbReference>
<evidence type="ECO:0000256" key="2">
    <source>
        <dbReference type="ARBA" id="ARBA00022714"/>
    </source>
</evidence>
<keyword evidence="11" id="KW-1185">Reference proteome</keyword>
<evidence type="ECO:0000256" key="7">
    <source>
        <dbReference type="ARBA" id="ARBA00023027"/>
    </source>
</evidence>
<evidence type="ECO:0000256" key="4">
    <source>
        <dbReference type="ARBA" id="ARBA00023002"/>
    </source>
</evidence>
<feature type="region of interest" description="Disordered" evidence="8">
    <location>
        <begin position="1"/>
        <end position="20"/>
    </location>
</feature>
<accession>A0ABT3THP1</accession>
<keyword evidence="7" id="KW-0520">NAD</keyword>
<evidence type="ECO:0000313" key="11">
    <source>
        <dbReference type="Proteomes" id="UP001143362"/>
    </source>
</evidence>
<evidence type="ECO:0000256" key="3">
    <source>
        <dbReference type="ARBA" id="ARBA00022723"/>
    </source>
</evidence>
<evidence type="ECO:0000256" key="1">
    <source>
        <dbReference type="ARBA" id="ARBA00001962"/>
    </source>
</evidence>
<dbReference type="Pfam" id="PF00355">
    <property type="entry name" value="Rieske"/>
    <property type="match status" value="1"/>
</dbReference>
<dbReference type="InterPro" id="IPR036922">
    <property type="entry name" value="Rieske_2Fe-2S_sf"/>
</dbReference>
<protein>
    <submittedName>
        <fullName evidence="10">Aromatic ring-hydroxylating dioxygenase subunit alpha</fullName>
    </submittedName>
</protein>
<reference evidence="10" key="1">
    <citation type="submission" date="2019-02" db="EMBL/GenBank/DDBJ databases">
        <authorList>
            <person name="Li S.-H."/>
        </authorList>
    </citation>
    <scope>NUCLEOTIDE SEQUENCE</scope>
    <source>
        <strain evidence="10">IMCC14734</strain>
    </source>
</reference>
<organism evidence="10 11">
    <name type="scientific">Candidatus Litorirhabdus singularis</name>
    <dbReference type="NCBI Taxonomy" id="2518993"/>
    <lineage>
        <taxon>Bacteria</taxon>
        <taxon>Pseudomonadati</taxon>
        <taxon>Pseudomonadota</taxon>
        <taxon>Gammaproteobacteria</taxon>
        <taxon>Cellvibrionales</taxon>
        <taxon>Halieaceae</taxon>
        <taxon>Candidatus Litorirhabdus</taxon>
    </lineage>
</organism>
<dbReference type="InterPro" id="IPR015879">
    <property type="entry name" value="Ring_hydroxy_dOase_asu_C_dom"/>
</dbReference>
<dbReference type="PANTHER" id="PTHR43756:SF5">
    <property type="entry name" value="CHOLINE MONOOXYGENASE, CHLOROPLASTIC"/>
    <property type="match status" value="1"/>
</dbReference>
<evidence type="ECO:0000256" key="8">
    <source>
        <dbReference type="SAM" id="MobiDB-lite"/>
    </source>
</evidence>
<comment type="caution">
    <text evidence="10">The sequence shown here is derived from an EMBL/GenBank/DDBJ whole genome shotgun (WGS) entry which is preliminary data.</text>
</comment>
<dbReference type="SUPFAM" id="SSF55961">
    <property type="entry name" value="Bet v1-like"/>
    <property type="match status" value="1"/>
</dbReference>
<dbReference type="InterPro" id="IPR015881">
    <property type="entry name" value="ARHD_Rieske_2Fe_2S"/>
</dbReference>
<keyword evidence="6" id="KW-0411">Iron-sulfur</keyword>
<keyword evidence="5" id="KW-0408">Iron</keyword>
<dbReference type="GO" id="GO:0051213">
    <property type="term" value="F:dioxygenase activity"/>
    <property type="evidence" value="ECO:0007669"/>
    <property type="project" value="UniProtKB-KW"/>
</dbReference>
<evidence type="ECO:0000313" key="10">
    <source>
        <dbReference type="EMBL" id="MCX2980939.1"/>
    </source>
</evidence>
<feature type="domain" description="Rieske" evidence="9">
    <location>
        <begin position="73"/>
        <end position="180"/>
    </location>
</feature>
<dbReference type="SUPFAM" id="SSF50022">
    <property type="entry name" value="ISP domain"/>
    <property type="match status" value="1"/>
</dbReference>
<sequence length="464" mass="53112">MGDYKTKLPRDPEQPRSHGISYQEMLDEEVVPVPDALRSNTNTFLGSADLPVERYISQEFHDLEVNKMWNRTWQMVCRETEIPNVGDHVVYDIATWSIFVTRTETGEVKGYHNSCLHRGRQLKDENGQSDDIRCPFHGFSWNLDGSFKGSPCPWDFEHLSKEDLQLPEVRVDFWAGWVFINMDADAPSLEEYMGPEMRSHFERWSLENTFKALHVSRIIGCNWKVGFEAFIESWHSLDTHPQIVPYTADSNSQYDIYGENTSRTITAMGVPSPHTRNVTEQEVMDALAATSGRMAADEPVHQVPDGMSAREFMAEINYKEFSALAGVDLSEFATRSEVLDAILYSVFPNFAPWAGFNPNIVYRFRPNGDDPNTALMEVMLLMRFPEGTERPADVPCIELRPEQPWTDCEELGALGDVFEQDMKNVPFVQKGMRQSKKGAVSLGNYQEVRIRHLHQTIDKYVYGD</sequence>
<dbReference type="CDD" id="cd03469">
    <property type="entry name" value="Rieske_RO_Alpha_N"/>
    <property type="match status" value="1"/>
</dbReference>
<dbReference type="PANTHER" id="PTHR43756">
    <property type="entry name" value="CHOLINE MONOOXYGENASE, CHLOROPLASTIC"/>
    <property type="match status" value="1"/>
</dbReference>
<proteinExistence type="predicted"/>
<feature type="compositionally biased region" description="Basic and acidic residues" evidence="8">
    <location>
        <begin position="1"/>
        <end position="16"/>
    </location>
</feature>
<keyword evidence="10" id="KW-0223">Dioxygenase</keyword>
<evidence type="ECO:0000256" key="5">
    <source>
        <dbReference type="ARBA" id="ARBA00023004"/>
    </source>
</evidence>
<evidence type="ECO:0000259" key="9">
    <source>
        <dbReference type="PROSITE" id="PS51296"/>
    </source>
</evidence>
<keyword evidence="4" id="KW-0560">Oxidoreductase</keyword>
<dbReference type="PROSITE" id="PS00570">
    <property type="entry name" value="RING_HYDROXYL_ALPHA"/>
    <property type="match status" value="1"/>
</dbReference>
<gene>
    <name evidence="10" type="ORF">EYC98_08685</name>
</gene>